<keyword evidence="4" id="KW-1185">Reference proteome</keyword>
<evidence type="ECO:0000313" key="3">
    <source>
        <dbReference type="EMBL" id="KAJ6799593.1"/>
    </source>
</evidence>
<dbReference type="InterPro" id="IPR046848">
    <property type="entry name" value="E_motif"/>
</dbReference>
<dbReference type="FunFam" id="1.25.40.10:FF:000090">
    <property type="entry name" value="Pentatricopeptide repeat-containing protein, chloroplastic"/>
    <property type="match status" value="1"/>
</dbReference>
<dbReference type="InterPro" id="IPR046960">
    <property type="entry name" value="PPR_At4g14850-like_plant"/>
</dbReference>
<reference evidence="3" key="2">
    <citation type="submission" date="2023-04" db="EMBL/GenBank/DDBJ databases">
        <authorList>
            <person name="Bruccoleri R.E."/>
            <person name="Oakeley E.J."/>
            <person name="Faust A.-M."/>
            <person name="Dessus-Babus S."/>
            <person name="Altorfer M."/>
            <person name="Burckhardt D."/>
            <person name="Oertli M."/>
            <person name="Naumann U."/>
            <person name="Petersen F."/>
            <person name="Wong J."/>
        </authorList>
    </citation>
    <scope>NUCLEOTIDE SEQUENCE</scope>
    <source>
        <strain evidence="3">GSM-AAB239-AS_SAM_17_03QT</strain>
        <tissue evidence="3">Leaf</tissue>
    </source>
</reference>
<dbReference type="InterPro" id="IPR002885">
    <property type="entry name" value="PPR_rpt"/>
</dbReference>
<organism evidence="3 4">
    <name type="scientific">Iris pallida</name>
    <name type="common">Sweet iris</name>
    <dbReference type="NCBI Taxonomy" id="29817"/>
    <lineage>
        <taxon>Eukaryota</taxon>
        <taxon>Viridiplantae</taxon>
        <taxon>Streptophyta</taxon>
        <taxon>Embryophyta</taxon>
        <taxon>Tracheophyta</taxon>
        <taxon>Spermatophyta</taxon>
        <taxon>Magnoliopsida</taxon>
        <taxon>Liliopsida</taxon>
        <taxon>Asparagales</taxon>
        <taxon>Iridaceae</taxon>
        <taxon>Iridoideae</taxon>
        <taxon>Irideae</taxon>
        <taxon>Iris</taxon>
    </lineage>
</organism>
<protein>
    <submittedName>
        <fullName evidence="3">Pentatricopeptide repeat-containing protein-like</fullName>
    </submittedName>
</protein>
<dbReference type="PANTHER" id="PTHR47926">
    <property type="entry name" value="PENTATRICOPEPTIDE REPEAT-CONTAINING PROTEIN"/>
    <property type="match status" value="1"/>
</dbReference>
<dbReference type="Pfam" id="PF20431">
    <property type="entry name" value="E_motif"/>
    <property type="match status" value="1"/>
</dbReference>
<dbReference type="Gene3D" id="1.25.40.10">
    <property type="entry name" value="Tetratricopeptide repeat domain"/>
    <property type="match status" value="2"/>
</dbReference>
<dbReference type="GO" id="GO:0009451">
    <property type="term" value="P:RNA modification"/>
    <property type="evidence" value="ECO:0007669"/>
    <property type="project" value="InterPro"/>
</dbReference>
<dbReference type="InterPro" id="IPR011990">
    <property type="entry name" value="TPR-like_helical_dom_sf"/>
</dbReference>
<dbReference type="EMBL" id="JANAVB010039620">
    <property type="protein sequence ID" value="KAJ6799593.1"/>
    <property type="molecule type" value="Genomic_DNA"/>
</dbReference>
<comment type="caution">
    <text evidence="3">The sequence shown here is derived from an EMBL/GenBank/DDBJ whole genome shotgun (WGS) entry which is preliminary data.</text>
</comment>
<dbReference type="PROSITE" id="PS51375">
    <property type="entry name" value="PPR"/>
    <property type="match status" value="2"/>
</dbReference>
<evidence type="ECO:0000256" key="1">
    <source>
        <dbReference type="ARBA" id="ARBA00022737"/>
    </source>
</evidence>
<sequence>MGGCRPSLSSIPILVAAAKSSPTPLHRGEGLHCLSVKLGLLSYLPVPNSLIHLYASSDSLDSARQLFDEMPHRDAVSYNSLLDGYVQSADFPLAEDLLRRSPHRNVVSFATLFNGYVRNRMFDKGMDLFRAMQRENLEPEGCSIVSLLLVYSHFRLALYGKSVHGYLVRKWVTIPGHIGSALGDFYCKCGLLDLAARIFEATREKDLICYNVMISGLGRRGRGRDALEVFRRMQDEGVMPNDITFVNVLSACAHSGMIEQALQHFEMMSSEFGIKPTFAHYWCLVDLFVRIQSPHDALKVIQCMPLDSQSAIWGALIWLARVRGDISTGEYLGKRLIELELDNSRRYVPLANIYAAAARWDKYEELQDEMKARGLKKLPDCTLIDMNVVVHKFSVGDESQPEIKEMYKVLGEVGDLLKLLPVEATENDLATSL</sequence>
<gene>
    <name evidence="3" type="ORF">M6B38_206425</name>
</gene>
<dbReference type="AlphaFoldDB" id="A0AAX6E6N9"/>
<dbReference type="Pfam" id="PF13041">
    <property type="entry name" value="PPR_2"/>
    <property type="match status" value="1"/>
</dbReference>
<dbReference type="Pfam" id="PF01535">
    <property type="entry name" value="PPR"/>
    <property type="match status" value="3"/>
</dbReference>
<keyword evidence="1" id="KW-0677">Repeat</keyword>
<dbReference type="NCBIfam" id="TIGR00756">
    <property type="entry name" value="PPR"/>
    <property type="match status" value="3"/>
</dbReference>
<reference evidence="3" key="1">
    <citation type="journal article" date="2023" name="GigaByte">
        <title>Genome assembly of the bearded iris, Iris pallida Lam.</title>
        <authorList>
            <person name="Bruccoleri R.E."/>
            <person name="Oakeley E.J."/>
            <person name="Faust A.M.E."/>
            <person name="Altorfer M."/>
            <person name="Dessus-Babus S."/>
            <person name="Burckhardt D."/>
            <person name="Oertli M."/>
            <person name="Naumann U."/>
            <person name="Petersen F."/>
            <person name="Wong J."/>
        </authorList>
    </citation>
    <scope>NUCLEOTIDE SEQUENCE</scope>
    <source>
        <strain evidence="3">GSM-AAB239-AS_SAM_17_03QT</strain>
    </source>
</reference>
<proteinExistence type="predicted"/>
<feature type="repeat" description="PPR" evidence="2">
    <location>
        <begin position="105"/>
        <end position="139"/>
    </location>
</feature>
<feature type="repeat" description="PPR" evidence="2">
    <location>
        <begin position="206"/>
        <end position="240"/>
    </location>
</feature>
<name>A0AAX6E6N9_IRIPA</name>
<accession>A0AAX6E6N9</accession>
<dbReference type="Proteomes" id="UP001140949">
    <property type="component" value="Unassembled WGS sequence"/>
</dbReference>
<evidence type="ECO:0000256" key="2">
    <source>
        <dbReference type="PROSITE-ProRule" id="PRU00708"/>
    </source>
</evidence>
<dbReference type="GO" id="GO:0003723">
    <property type="term" value="F:RNA binding"/>
    <property type="evidence" value="ECO:0007669"/>
    <property type="project" value="InterPro"/>
</dbReference>
<dbReference type="PANTHER" id="PTHR47926:SF348">
    <property type="entry name" value="PENTATRICOPEPTIDE REPEAT-CONTAINING PROTEIN"/>
    <property type="match status" value="1"/>
</dbReference>
<evidence type="ECO:0000313" key="4">
    <source>
        <dbReference type="Proteomes" id="UP001140949"/>
    </source>
</evidence>
<dbReference type="SUPFAM" id="SSF48452">
    <property type="entry name" value="TPR-like"/>
    <property type="match status" value="1"/>
</dbReference>